<dbReference type="Proteomes" id="UP000517187">
    <property type="component" value="Unassembled WGS sequence"/>
</dbReference>
<dbReference type="Gene3D" id="3.40.50.1010">
    <property type="entry name" value="5'-nuclease"/>
    <property type="match status" value="1"/>
</dbReference>
<dbReference type="EMBL" id="JACIIJ010000010">
    <property type="protein sequence ID" value="MBB6223243.1"/>
    <property type="molecule type" value="Genomic_DNA"/>
</dbReference>
<proteinExistence type="predicted"/>
<evidence type="ECO:0000313" key="2">
    <source>
        <dbReference type="Proteomes" id="UP000517187"/>
    </source>
</evidence>
<dbReference type="InterPro" id="IPR029060">
    <property type="entry name" value="PIN-like_dom_sf"/>
</dbReference>
<sequence length="33" mass="3641">MKRIAAAALEHGLKLVTRNVAHFILLGVECIRP</sequence>
<dbReference type="AlphaFoldDB" id="A0A7X0DU43"/>
<reference evidence="1 2" key="1">
    <citation type="submission" date="2020-08" db="EMBL/GenBank/DDBJ databases">
        <title>Genomic Encyclopedia of Type Strains, Phase IV (KMG-V): Genome sequencing to study the core and pangenomes of soil and plant-associated prokaryotes.</title>
        <authorList>
            <person name="Whitman W."/>
        </authorList>
    </citation>
    <scope>NUCLEOTIDE SEQUENCE [LARGE SCALE GENOMIC DNA]</scope>
    <source>
        <strain evidence="1 2">SEMIA 4011</strain>
    </source>
</reference>
<protein>
    <submittedName>
        <fullName evidence="1">Putative nucleic acid-binding protein</fullName>
    </submittedName>
</protein>
<evidence type="ECO:0000313" key="1">
    <source>
        <dbReference type="EMBL" id="MBB6223243.1"/>
    </source>
</evidence>
<comment type="caution">
    <text evidence="1">The sequence shown here is derived from an EMBL/GenBank/DDBJ whole genome shotgun (WGS) entry which is preliminary data.</text>
</comment>
<accession>A0A7X0DU43</accession>
<name>A0A7X0DU43_RHILE</name>
<dbReference type="SUPFAM" id="SSF88723">
    <property type="entry name" value="PIN domain-like"/>
    <property type="match status" value="1"/>
</dbReference>
<organism evidence="1 2">
    <name type="scientific">Rhizobium leguminosarum</name>
    <dbReference type="NCBI Taxonomy" id="384"/>
    <lineage>
        <taxon>Bacteria</taxon>
        <taxon>Pseudomonadati</taxon>
        <taxon>Pseudomonadota</taxon>
        <taxon>Alphaproteobacteria</taxon>
        <taxon>Hyphomicrobiales</taxon>
        <taxon>Rhizobiaceae</taxon>
        <taxon>Rhizobium/Agrobacterium group</taxon>
        <taxon>Rhizobium</taxon>
    </lineage>
</organism>
<gene>
    <name evidence="1" type="ORF">GGE66_004232</name>
</gene>